<dbReference type="Proteomes" id="UP000070121">
    <property type="component" value="Unassembled WGS sequence"/>
</dbReference>
<evidence type="ECO:0000313" key="2">
    <source>
        <dbReference type="Proteomes" id="UP000070121"/>
    </source>
</evidence>
<dbReference type="AlphaFoldDB" id="A0A135UHI5"/>
<accession>A0A135UHI5</accession>
<proteinExistence type="predicted"/>
<dbReference type="EMBL" id="JFFI01001455">
    <property type="protein sequence ID" value="KXH59834.1"/>
    <property type="molecule type" value="Genomic_DNA"/>
</dbReference>
<keyword evidence="2" id="KW-1185">Reference proteome</keyword>
<gene>
    <name evidence="1" type="ORF">CSAL01_08471</name>
</gene>
<reference evidence="1 2" key="1">
    <citation type="submission" date="2014-02" db="EMBL/GenBank/DDBJ databases">
        <title>The genome sequence of Colletotrichum salicis CBS 607.94.</title>
        <authorList>
            <person name="Baroncelli R."/>
            <person name="Thon M.R."/>
        </authorList>
    </citation>
    <scope>NUCLEOTIDE SEQUENCE [LARGE SCALE GENOMIC DNA]</scope>
    <source>
        <strain evidence="1 2">CBS 607.94</strain>
    </source>
</reference>
<protein>
    <submittedName>
        <fullName evidence="1">Uncharacterized protein</fullName>
    </submittedName>
</protein>
<evidence type="ECO:0000313" key="1">
    <source>
        <dbReference type="EMBL" id="KXH59834.1"/>
    </source>
</evidence>
<comment type="caution">
    <text evidence="1">The sequence shown here is derived from an EMBL/GenBank/DDBJ whole genome shotgun (WGS) entry which is preliminary data.</text>
</comment>
<organism evidence="1 2">
    <name type="scientific">Colletotrichum salicis</name>
    <dbReference type="NCBI Taxonomy" id="1209931"/>
    <lineage>
        <taxon>Eukaryota</taxon>
        <taxon>Fungi</taxon>
        <taxon>Dikarya</taxon>
        <taxon>Ascomycota</taxon>
        <taxon>Pezizomycotina</taxon>
        <taxon>Sordariomycetes</taxon>
        <taxon>Hypocreomycetidae</taxon>
        <taxon>Glomerellales</taxon>
        <taxon>Glomerellaceae</taxon>
        <taxon>Colletotrichum</taxon>
        <taxon>Colletotrichum acutatum species complex</taxon>
    </lineage>
</organism>
<sequence>MFPSSPLPVSAKQRPLCSSAQISSVLEKVQAIEEFAQGRQDHQPTTHEPESNPRKTQFFCHCLGFHSGAAHIVLRLNDGNERAIIT</sequence>
<name>A0A135UHI5_9PEZI</name>